<evidence type="ECO:0000313" key="8">
    <source>
        <dbReference type="EMBL" id="MBB6011329.1"/>
    </source>
</evidence>
<dbReference type="Gene3D" id="3.40.190.10">
    <property type="entry name" value="Periplasmic binding protein-like II"/>
    <property type="match status" value="2"/>
</dbReference>
<evidence type="ECO:0000256" key="6">
    <source>
        <dbReference type="ARBA" id="ARBA00023288"/>
    </source>
</evidence>
<comment type="subcellular location">
    <subcellularLocation>
        <location evidence="1">Membrane</location>
        <topology evidence="1">Lipid-anchor</topology>
    </subcellularLocation>
</comment>
<dbReference type="PANTHER" id="PTHR30429:SF0">
    <property type="entry name" value="METHIONINE-BINDING LIPOPROTEIN METQ"/>
    <property type="match status" value="1"/>
</dbReference>
<feature type="signal peptide" evidence="7">
    <location>
        <begin position="1"/>
        <end position="24"/>
    </location>
</feature>
<organism evidence="8 9">
    <name type="scientific">Aquamicrobium lusatiense</name>
    <dbReference type="NCBI Taxonomy" id="89772"/>
    <lineage>
        <taxon>Bacteria</taxon>
        <taxon>Pseudomonadati</taxon>
        <taxon>Pseudomonadota</taxon>
        <taxon>Alphaproteobacteria</taxon>
        <taxon>Hyphomicrobiales</taxon>
        <taxon>Phyllobacteriaceae</taxon>
        <taxon>Aquamicrobium</taxon>
    </lineage>
</organism>
<keyword evidence="3 7" id="KW-0732">Signal</keyword>
<keyword evidence="4" id="KW-0472">Membrane</keyword>
<sequence>MKNIARLAATVLATLSLLTGAAQAQETIRLGVSFFPFHSADNTKPDILTAIAPEIEAAGYKVEKTVFLNYAEANPALANREIDGNLIQHKLYMDIFNDRTGAKLAIAQAVYHATFALYSGAYSSLDAIPDGETVFIPNDGVNTARALLLLQSAGLVELGEGAIYEASPADITANPRNLKFVQTPLTATAGTYDEAGRKLAVMYPTFARSLELEGDAERLYVEERNGITDAYAISFAVNAKDLDDPKTKAVVQALRSDAAAEFLKQNYGWASVPAR</sequence>
<dbReference type="Pfam" id="PF03180">
    <property type="entry name" value="Lipoprotein_9"/>
    <property type="match status" value="1"/>
</dbReference>
<dbReference type="SUPFAM" id="SSF53850">
    <property type="entry name" value="Periplasmic binding protein-like II"/>
    <property type="match status" value="1"/>
</dbReference>
<gene>
    <name evidence="8" type="ORF">HNR59_000674</name>
</gene>
<reference evidence="8 9" key="1">
    <citation type="submission" date="2020-08" db="EMBL/GenBank/DDBJ databases">
        <title>Genomic Encyclopedia of Type Strains, Phase IV (KMG-IV): sequencing the most valuable type-strain genomes for metagenomic binning, comparative biology and taxonomic classification.</title>
        <authorList>
            <person name="Goeker M."/>
        </authorList>
    </citation>
    <scope>NUCLEOTIDE SEQUENCE [LARGE SCALE GENOMIC DNA]</scope>
    <source>
        <strain evidence="8 9">DSM 11099</strain>
    </source>
</reference>
<dbReference type="RefSeq" id="WP_183825967.1">
    <property type="nucleotide sequence ID" value="NZ_JACHEU010000001.1"/>
</dbReference>
<dbReference type="EMBL" id="JACHEU010000001">
    <property type="protein sequence ID" value="MBB6011329.1"/>
    <property type="molecule type" value="Genomic_DNA"/>
</dbReference>
<name>A0A7W9VT08_9HYPH</name>
<proteinExistence type="inferred from homology"/>
<keyword evidence="5" id="KW-0564">Palmitate</keyword>
<comment type="caution">
    <text evidence="8">The sequence shown here is derived from an EMBL/GenBank/DDBJ whole genome shotgun (WGS) entry which is preliminary data.</text>
</comment>
<accession>A0A7W9VT08</accession>
<evidence type="ECO:0000256" key="3">
    <source>
        <dbReference type="ARBA" id="ARBA00022729"/>
    </source>
</evidence>
<dbReference type="InterPro" id="IPR004872">
    <property type="entry name" value="Lipoprotein_NlpA"/>
</dbReference>
<dbReference type="Proteomes" id="UP000533306">
    <property type="component" value="Unassembled WGS sequence"/>
</dbReference>
<evidence type="ECO:0000256" key="5">
    <source>
        <dbReference type="ARBA" id="ARBA00023139"/>
    </source>
</evidence>
<dbReference type="PANTHER" id="PTHR30429">
    <property type="entry name" value="D-METHIONINE-BINDING LIPOPROTEIN METQ"/>
    <property type="match status" value="1"/>
</dbReference>
<evidence type="ECO:0000256" key="4">
    <source>
        <dbReference type="ARBA" id="ARBA00023136"/>
    </source>
</evidence>
<keyword evidence="6" id="KW-0449">Lipoprotein</keyword>
<evidence type="ECO:0000256" key="7">
    <source>
        <dbReference type="SAM" id="SignalP"/>
    </source>
</evidence>
<keyword evidence="9" id="KW-1185">Reference proteome</keyword>
<protein>
    <submittedName>
        <fullName evidence="8">D-methionine transport system substrate-binding protein</fullName>
    </submittedName>
</protein>
<comment type="similarity">
    <text evidence="2">Belongs to the NlpA lipoprotein family.</text>
</comment>
<evidence type="ECO:0000256" key="2">
    <source>
        <dbReference type="ARBA" id="ARBA00008973"/>
    </source>
</evidence>
<dbReference type="GO" id="GO:0016020">
    <property type="term" value="C:membrane"/>
    <property type="evidence" value="ECO:0007669"/>
    <property type="project" value="UniProtKB-SubCell"/>
</dbReference>
<feature type="chain" id="PRO_5031549468" evidence="7">
    <location>
        <begin position="25"/>
        <end position="275"/>
    </location>
</feature>
<evidence type="ECO:0000256" key="1">
    <source>
        <dbReference type="ARBA" id="ARBA00004635"/>
    </source>
</evidence>
<evidence type="ECO:0000313" key="9">
    <source>
        <dbReference type="Proteomes" id="UP000533306"/>
    </source>
</evidence>
<dbReference type="AlphaFoldDB" id="A0A7W9VT08"/>